<accession>A0ABN3K3A8</accession>
<dbReference type="EMBL" id="BAAASZ010000022">
    <property type="protein sequence ID" value="GAA2445189.1"/>
    <property type="molecule type" value="Genomic_DNA"/>
</dbReference>
<reference evidence="2 3" key="1">
    <citation type="journal article" date="2019" name="Int. J. Syst. Evol. Microbiol.">
        <title>The Global Catalogue of Microorganisms (GCM) 10K type strain sequencing project: providing services to taxonomists for standard genome sequencing and annotation.</title>
        <authorList>
            <consortium name="The Broad Institute Genomics Platform"/>
            <consortium name="The Broad Institute Genome Sequencing Center for Infectious Disease"/>
            <person name="Wu L."/>
            <person name="Ma J."/>
        </authorList>
    </citation>
    <scope>NUCLEOTIDE SEQUENCE [LARGE SCALE GENOMIC DNA]</scope>
    <source>
        <strain evidence="2 3">JCM 6305</strain>
    </source>
</reference>
<evidence type="ECO:0000256" key="1">
    <source>
        <dbReference type="SAM" id="MobiDB-lite"/>
    </source>
</evidence>
<evidence type="ECO:0000313" key="3">
    <source>
        <dbReference type="Proteomes" id="UP001501638"/>
    </source>
</evidence>
<evidence type="ECO:0000313" key="2">
    <source>
        <dbReference type="EMBL" id="GAA2445189.1"/>
    </source>
</evidence>
<feature type="region of interest" description="Disordered" evidence="1">
    <location>
        <begin position="1"/>
        <end position="33"/>
    </location>
</feature>
<feature type="region of interest" description="Disordered" evidence="1">
    <location>
        <begin position="101"/>
        <end position="128"/>
    </location>
</feature>
<organism evidence="2 3">
    <name type="scientific">Streptomyces macrosporus</name>
    <dbReference type="NCBI Taxonomy" id="44032"/>
    <lineage>
        <taxon>Bacteria</taxon>
        <taxon>Bacillati</taxon>
        <taxon>Actinomycetota</taxon>
        <taxon>Actinomycetes</taxon>
        <taxon>Kitasatosporales</taxon>
        <taxon>Streptomycetaceae</taxon>
        <taxon>Streptomyces</taxon>
    </lineage>
</organism>
<dbReference type="Proteomes" id="UP001501638">
    <property type="component" value="Unassembled WGS sequence"/>
</dbReference>
<sequence length="128" mass="13755">MRMAGTTAHVIRRGKGRPMAAENNEPVSGQDQEGLIMLGEGEGTGWRQDPHGPHTDDLLQGKREVQADAVVPVPGSPGDYYVVVGDQYARITPVISFVAHTPSSGPEASPQTRSGRQQVVFVQPPSYH</sequence>
<name>A0ABN3K3A8_9ACTN</name>
<feature type="compositionally biased region" description="Polar residues" evidence="1">
    <location>
        <begin position="101"/>
        <end position="117"/>
    </location>
</feature>
<gene>
    <name evidence="2" type="ORF">GCM10010405_30760</name>
</gene>
<comment type="caution">
    <text evidence="2">The sequence shown here is derived from an EMBL/GenBank/DDBJ whole genome shotgun (WGS) entry which is preliminary data.</text>
</comment>
<proteinExistence type="predicted"/>
<protein>
    <submittedName>
        <fullName evidence="2">Uncharacterized protein</fullName>
    </submittedName>
</protein>
<keyword evidence="3" id="KW-1185">Reference proteome</keyword>